<sequence length="148" mass="17438">MEVEINQSNKIEQTSKDTIIGVVDDKTFTILIGAKIKRKLQEEFRKQGKPRLFVYRTFIGSVVLALKSAQFKNLSKVVIDEEYYGKDKMLKSMFLEMWGRFFTKIPEISFEKIGRKSKVHNLCYLTMKGKYELDKVIKFEEIKRLVLK</sequence>
<name>A0A2M8DM87_9BACT</name>
<proteinExistence type="predicted"/>
<evidence type="ECO:0000313" key="1">
    <source>
        <dbReference type="EMBL" id="PJB99251.1"/>
    </source>
</evidence>
<dbReference type="Proteomes" id="UP000228875">
    <property type="component" value="Unassembled WGS sequence"/>
</dbReference>
<evidence type="ECO:0000313" key="2">
    <source>
        <dbReference type="Proteomes" id="UP000228875"/>
    </source>
</evidence>
<protein>
    <submittedName>
        <fullName evidence="1">Uncharacterized protein</fullName>
    </submittedName>
</protein>
<gene>
    <name evidence="1" type="ORF">CO077_02730</name>
</gene>
<organism evidence="1 2">
    <name type="scientific">Candidatus Nealsonbacteria bacterium CG_4_9_14_0_8_um_filter_35_12</name>
    <dbReference type="NCBI Taxonomy" id="1974692"/>
    <lineage>
        <taxon>Bacteria</taxon>
        <taxon>Candidatus Nealsoniibacteriota</taxon>
    </lineage>
</organism>
<accession>A0A2M8DM87</accession>
<dbReference type="AlphaFoldDB" id="A0A2M8DM87"/>
<reference evidence="2" key="1">
    <citation type="submission" date="2017-09" db="EMBL/GenBank/DDBJ databases">
        <title>Depth-based differentiation of microbial function through sediment-hosted aquifers and enrichment of novel symbionts in the deep terrestrial subsurface.</title>
        <authorList>
            <person name="Probst A.J."/>
            <person name="Ladd B."/>
            <person name="Jarett J.K."/>
            <person name="Geller-Mcgrath D.E."/>
            <person name="Sieber C.M.K."/>
            <person name="Emerson J.B."/>
            <person name="Anantharaman K."/>
            <person name="Thomas B.C."/>
            <person name="Malmstrom R."/>
            <person name="Stieglmeier M."/>
            <person name="Klingl A."/>
            <person name="Woyke T."/>
            <person name="Ryan C.M."/>
            <person name="Banfield J.F."/>
        </authorList>
    </citation>
    <scope>NUCLEOTIDE SEQUENCE [LARGE SCALE GENOMIC DNA]</scope>
</reference>
<dbReference type="EMBL" id="PFTB01000061">
    <property type="protein sequence ID" value="PJB99251.1"/>
    <property type="molecule type" value="Genomic_DNA"/>
</dbReference>
<comment type="caution">
    <text evidence="1">The sequence shown here is derived from an EMBL/GenBank/DDBJ whole genome shotgun (WGS) entry which is preliminary data.</text>
</comment>